<accession>A0A6A6D1G2</accession>
<protein>
    <submittedName>
        <fullName evidence="2">Uncharacterized protein</fullName>
    </submittedName>
</protein>
<keyword evidence="1" id="KW-0732">Signal</keyword>
<organism evidence="2 3">
    <name type="scientific">Zasmidium cellare ATCC 36951</name>
    <dbReference type="NCBI Taxonomy" id="1080233"/>
    <lineage>
        <taxon>Eukaryota</taxon>
        <taxon>Fungi</taxon>
        <taxon>Dikarya</taxon>
        <taxon>Ascomycota</taxon>
        <taxon>Pezizomycotina</taxon>
        <taxon>Dothideomycetes</taxon>
        <taxon>Dothideomycetidae</taxon>
        <taxon>Mycosphaerellales</taxon>
        <taxon>Mycosphaerellaceae</taxon>
        <taxon>Zasmidium</taxon>
    </lineage>
</organism>
<dbReference type="Proteomes" id="UP000799537">
    <property type="component" value="Unassembled WGS sequence"/>
</dbReference>
<proteinExistence type="predicted"/>
<dbReference type="OrthoDB" id="1733656at2759"/>
<feature type="chain" id="PRO_5025344579" evidence="1">
    <location>
        <begin position="17"/>
        <end position="267"/>
    </location>
</feature>
<feature type="signal peptide" evidence="1">
    <location>
        <begin position="1"/>
        <end position="16"/>
    </location>
</feature>
<name>A0A6A6D1G2_ZASCE</name>
<dbReference type="GeneID" id="54557231"/>
<evidence type="ECO:0000256" key="1">
    <source>
        <dbReference type="SAM" id="SignalP"/>
    </source>
</evidence>
<evidence type="ECO:0000313" key="3">
    <source>
        <dbReference type="Proteomes" id="UP000799537"/>
    </source>
</evidence>
<evidence type="ECO:0000313" key="2">
    <source>
        <dbReference type="EMBL" id="KAF2173267.1"/>
    </source>
</evidence>
<sequence>MRASPLILALPALATAQQIPFLDEIKGFFQKASSSISSAVQSATESASIPDPVASGAAKIASLKVDRLTVDNHNTLIQPGSPNAEPGIETWLVFVTGGNKTCYGMCNKAETAFNESVPLISASPKPPKLALLNCETDGVLCHAWAVNPPSVLHFQLPQPLADQSTPSSTFRSIKVNRTTITAPEIAAVHLQDKYLETEPYEGFWHPFDGPLAKAGLSIPVGYAIWGFSQVPSWAIMIGVSMLSRTFMSRRAAPPAANRPAEGATPAQ</sequence>
<reference evidence="2" key="1">
    <citation type="journal article" date="2020" name="Stud. Mycol.">
        <title>101 Dothideomycetes genomes: a test case for predicting lifestyles and emergence of pathogens.</title>
        <authorList>
            <person name="Haridas S."/>
            <person name="Albert R."/>
            <person name="Binder M."/>
            <person name="Bloem J."/>
            <person name="Labutti K."/>
            <person name="Salamov A."/>
            <person name="Andreopoulos B."/>
            <person name="Baker S."/>
            <person name="Barry K."/>
            <person name="Bills G."/>
            <person name="Bluhm B."/>
            <person name="Cannon C."/>
            <person name="Castanera R."/>
            <person name="Culley D."/>
            <person name="Daum C."/>
            <person name="Ezra D."/>
            <person name="Gonzalez J."/>
            <person name="Henrissat B."/>
            <person name="Kuo A."/>
            <person name="Liang C."/>
            <person name="Lipzen A."/>
            <person name="Lutzoni F."/>
            <person name="Magnuson J."/>
            <person name="Mondo S."/>
            <person name="Nolan M."/>
            <person name="Ohm R."/>
            <person name="Pangilinan J."/>
            <person name="Park H.-J."/>
            <person name="Ramirez L."/>
            <person name="Alfaro M."/>
            <person name="Sun H."/>
            <person name="Tritt A."/>
            <person name="Yoshinaga Y."/>
            <person name="Zwiers L.-H."/>
            <person name="Turgeon B."/>
            <person name="Goodwin S."/>
            <person name="Spatafora J."/>
            <person name="Crous P."/>
            <person name="Grigoriev I."/>
        </authorList>
    </citation>
    <scope>NUCLEOTIDE SEQUENCE</scope>
    <source>
        <strain evidence="2">ATCC 36951</strain>
    </source>
</reference>
<dbReference type="RefSeq" id="XP_033674156.1">
    <property type="nucleotide sequence ID" value="XM_033803959.1"/>
</dbReference>
<gene>
    <name evidence="2" type="ORF">M409DRAFT_17210</name>
</gene>
<dbReference type="EMBL" id="ML993580">
    <property type="protein sequence ID" value="KAF2173267.1"/>
    <property type="molecule type" value="Genomic_DNA"/>
</dbReference>
<dbReference type="AlphaFoldDB" id="A0A6A6D1G2"/>
<keyword evidence="3" id="KW-1185">Reference proteome</keyword>